<proteinExistence type="predicted"/>
<dbReference type="InterPro" id="IPR028211">
    <property type="entry name" value="Ntr2"/>
</dbReference>
<sequence length="322" mass="37088">MAIKKRNKIRLPSNHPEELEEDISAQRSIQQIKPAVPSSLEDDDSDICALQPIKLKKVPKRKITFDGEQAVKENDSQYKGLYRSKENMDTSKANKDDEVILNMEDMMEEGHNLLSYLPDSGGSLEGVHSISVPTREEIVKIKTEKSIYRRNLDKGDVIREKDYVKLLNNEDKREIMETIKSNGGLKHATEKEVMNFSDDEMRDFQDERLALTDNQISIQKDFKRKIIEEAISDAPYRVNEEWETQLLSKGNMLKPNEETITPLPILFPGVNENRSDIEEISEMVSKIRLQGRKVEMRLQALERARMDLENSKANLINTLIDS</sequence>
<dbReference type="EMBL" id="OX365906">
    <property type="protein sequence ID" value="CAI4045127.1"/>
    <property type="molecule type" value="Genomic_DNA"/>
</dbReference>
<keyword evidence="2" id="KW-1185">Reference proteome</keyword>
<dbReference type="OrthoDB" id="4067234at2759"/>
<evidence type="ECO:0000313" key="2">
    <source>
        <dbReference type="Proteomes" id="UP001162087"/>
    </source>
</evidence>
<accession>A0AA35NJ50</accession>
<protein>
    <submittedName>
        <fullName evidence="1">Uncharacterized protein</fullName>
    </submittedName>
</protein>
<organism evidence="1 2">
    <name type="scientific">Saccharomyces kudriavzevii (strain ATCC MYA-4449 / AS 2.2408 / CBS 8840 / NBRC 1802 / NCYC 2889)</name>
    <name type="common">Yeast</name>
    <dbReference type="NCBI Taxonomy" id="226230"/>
    <lineage>
        <taxon>Eukaryota</taxon>
        <taxon>Fungi</taxon>
        <taxon>Dikarya</taxon>
        <taxon>Ascomycota</taxon>
        <taxon>Saccharomycotina</taxon>
        <taxon>Saccharomycetes</taxon>
        <taxon>Saccharomycetales</taxon>
        <taxon>Saccharomycetaceae</taxon>
        <taxon>Saccharomyces</taxon>
    </lineage>
</organism>
<dbReference type="GO" id="GO:0071008">
    <property type="term" value="C:U2-type post-mRNA release spliceosomal complex"/>
    <property type="evidence" value="ECO:0007669"/>
    <property type="project" value="InterPro"/>
</dbReference>
<dbReference type="Pfam" id="PF15458">
    <property type="entry name" value="NTR2"/>
    <property type="match status" value="1"/>
</dbReference>
<evidence type="ECO:0000313" key="1">
    <source>
        <dbReference type="EMBL" id="CAI4045127.1"/>
    </source>
</evidence>
<gene>
    <name evidence="1" type="primary">SKDI11G2330</name>
    <name evidence="1" type="ORF">SKDI_11G2330</name>
</gene>
<reference evidence="1" key="1">
    <citation type="submission" date="2022-10" db="EMBL/GenBank/DDBJ databases">
        <authorList>
            <person name="Byrne P K."/>
        </authorList>
    </citation>
    <scope>NUCLEOTIDE SEQUENCE</scope>
    <source>
        <strain evidence="1">IFO1802</strain>
    </source>
</reference>
<name>A0AA35NJ50_SACK1</name>
<dbReference type="GO" id="GO:0000390">
    <property type="term" value="P:spliceosomal complex disassembly"/>
    <property type="evidence" value="ECO:0007669"/>
    <property type="project" value="InterPro"/>
</dbReference>
<dbReference type="Proteomes" id="UP001162087">
    <property type="component" value="Chromosome 11"/>
</dbReference>